<evidence type="ECO:0000256" key="7">
    <source>
        <dbReference type="ARBA" id="ARBA00022967"/>
    </source>
</evidence>
<feature type="transmembrane region" description="Helical" evidence="16">
    <location>
        <begin position="7"/>
        <end position="25"/>
    </location>
</feature>
<evidence type="ECO:0000256" key="8">
    <source>
        <dbReference type="ARBA" id="ARBA00022982"/>
    </source>
</evidence>
<evidence type="ECO:0000256" key="6">
    <source>
        <dbReference type="ARBA" id="ARBA00022723"/>
    </source>
</evidence>
<dbReference type="PROSITE" id="PS50857">
    <property type="entry name" value="COX2_CUA"/>
    <property type="match status" value="1"/>
</dbReference>
<feature type="domain" description="Cytochrome oxidase subunit II transmembrane region profile" evidence="18">
    <location>
        <begin position="22"/>
        <end position="120"/>
    </location>
</feature>
<dbReference type="STRING" id="1173027.Mic7113_0967"/>
<feature type="domain" description="Cytochrome oxidase subunit II copper A binding" evidence="17">
    <location>
        <begin position="182"/>
        <end position="293"/>
    </location>
</feature>
<dbReference type="GO" id="GO:0004129">
    <property type="term" value="F:cytochrome-c oxidase activity"/>
    <property type="evidence" value="ECO:0007669"/>
    <property type="project" value="UniProtKB-EC"/>
</dbReference>
<proteinExistence type="inferred from homology"/>
<evidence type="ECO:0000256" key="11">
    <source>
        <dbReference type="ARBA" id="ARBA00023136"/>
    </source>
</evidence>
<dbReference type="Gene3D" id="2.60.40.420">
    <property type="entry name" value="Cupredoxins - blue copper proteins"/>
    <property type="match status" value="1"/>
</dbReference>
<dbReference type="PROSITE" id="PS00078">
    <property type="entry name" value="COX2"/>
    <property type="match status" value="1"/>
</dbReference>
<keyword evidence="7" id="KW-1278">Translocase</keyword>
<evidence type="ECO:0000259" key="17">
    <source>
        <dbReference type="PROSITE" id="PS50857"/>
    </source>
</evidence>
<dbReference type="PANTHER" id="PTHR22888:SF9">
    <property type="entry name" value="CYTOCHROME C OXIDASE SUBUNIT 2"/>
    <property type="match status" value="1"/>
</dbReference>
<evidence type="ECO:0000256" key="1">
    <source>
        <dbReference type="ARBA" id="ARBA00004141"/>
    </source>
</evidence>
<comment type="similarity">
    <text evidence="2 14">Belongs to the cytochrome c oxidase subunit 2 family.</text>
</comment>
<keyword evidence="6 15" id="KW-0479">Metal-binding</keyword>
<dbReference type="InterPro" id="IPR002429">
    <property type="entry name" value="CcO_II-like_C"/>
</dbReference>
<evidence type="ECO:0000256" key="5">
    <source>
        <dbReference type="ARBA" id="ARBA00022692"/>
    </source>
</evidence>
<dbReference type="InterPro" id="IPR045187">
    <property type="entry name" value="CcO_II"/>
</dbReference>
<dbReference type="Pfam" id="PF00116">
    <property type="entry name" value="COX2"/>
    <property type="match status" value="1"/>
</dbReference>
<dbReference type="RefSeq" id="WP_015181025.1">
    <property type="nucleotide sequence ID" value="NC_019738.1"/>
</dbReference>
<evidence type="ECO:0000256" key="14">
    <source>
        <dbReference type="RuleBase" id="RU000456"/>
    </source>
</evidence>
<keyword evidence="10 15" id="KW-0186">Copper</keyword>
<keyword evidence="3 14" id="KW-0813">Transport</keyword>
<dbReference type="Pfam" id="PF02790">
    <property type="entry name" value="COX2_TM"/>
    <property type="match status" value="1"/>
</dbReference>
<dbReference type="HOGENOM" id="CLU_036876_4_2_3"/>
<comment type="function">
    <text evidence="12 15">Subunits I and II form the functional core of the enzyme complex. Electrons originating in cytochrome c are transferred via heme a and Cu(A) to the binuclear center formed by heme a3 and Cu(B).</text>
</comment>
<sequence length="340" mass="36716">MKEIPASVITLVIGVIVTLISLWVGQNHGLLPEQASAQAPLVDGFFNVMVTIGTALFLVVEGAILFFAIKYRRRPGDDTDGVPISENFALEVFWTAIPAIIVIGLGVYSVEVFRDMGGFAPAGVGHNMMAHTHSHSQMANMPGSAMAAPMIADSEDMTTEAAATANDAKYGFGATPQERSKPADLVVNVSGMQFAWIFTYPDTGVTSGELHVPMGKDVQLNISATDVIHSFWVPQFRLKQDAIPGQPTELRFVATKTGEYPVVCAELCGGYHGAMRSQVIVHTPEDYDRWLEENRVAQAKQLNQTVAVNPANLPASEFLAPYTSEMGINSDTLAQLPRAH</sequence>
<organism evidence="19 20">
    <name type="scientific">Allocoleopsis franciscana PCC 7113</name>
    <dbReference type="NCBI Taxonomy" id="1173027"/>
    <lineage>
        <taxon>Bacteria</taxon>
        <taxon>Bacillati</taxon>
        <taxon>Cyanobacteriota</taxon>
        <taxon>Cyanophyceae</taxon>
        <taxon>Coleofasciculales</taxon>
        <taxon>Coleofasciculaceae</taxon>
        <taxon>Allocoleopsis</taxon>
        <taxon>Allocoleopsis franciscana</taxon>
    </lineage>
</organism>
<gene>
    <name evidence="19" type="ORF">Mic7113_0967</name>
</gene>
<keyword evidence="9 16" id="KW-1133">Transmembrane helix</keyword>
<evidence type="ECO:0000313" key="20">
    <source>
        <dbReference type="Proteomes" id="UP000010471"/>
    </source>
</evidence>
<evidence type="ECO:0000256" key="9">
    <source>
        <dbReference type="ARBA" id="ARBA00022989"/>
    </source>
</evidence>
<dbReference type="SUPFAM" id="SSF49503">
    <property type="entry name" value="Cupredoxins"/>
    <property type="match status" value="1"/>
</dbReference>
<dbReference type="KEGG" id="mic:Mic7113_0967"/>
<dbReference type="CDD" id="cd13919">
    <property type="entry name" value="CuRO_HCO_II_like_5"/>
    <property type="match status" value="1"/>
</dbReference>
<dbReference type="InterPro" id="IPR008972">
    <property type="entry name" value="Cupredoxin"/>
</dbReference>
<comment type="catalytic activity">
    <reaction evidence="13 15">
        <text>4 Fe(II)-[cytochrome c] + O2 + 8 H(+)(in) = 4 Fe(III)-[cytochrome c] + 2 H2O + 4 H(+)(out)</text>
        <dbReference type="Rhea" id="RHEA:11436"/>
        <dbReference type="Rhea" id="RHEA-COMP:10350"/>
        <dbReference type="Rhea" id="RHEA-COMP:14399"/>
        <dbReference type="ChEBI" id="CHEBI:15377"/>
        <dbReference type="ChEBI" id="CHEBI:15378"/>
        <dbReference type="ChEBI" id="CHEBI:15379"/>
        <dbReference type="ChEBI" id="CHEBI:29033"/>
        <dbReference type="ChEBI" id="CHEBI:29034"/>
        <dbReference type="EC" id="7.1.1.9"/>
    </reaction>
</comment>
<dbReference type="Proteomes" id="UP000010471">
    <property type="component" value="Chromosome"/>
</dbReference>
<dbReference type="GO" id="GO:0005886">
    <property type="term" value="C:plasma membrane"/>
    <property type="evidence" value="ECO:0007669"/>
    <property type="project" value="UniProtKB-SubCell"/>
</dbReference>
<dbReference type="AlphaFoldDB" id="K9W8Y9"/>
<evidence type="ECO:0000256" key="2">
    <source>
        <dbReference type="ARBA" id="ARBA00007866"/>
    </source>
</evidence>
<comment type="subcellular location">
    <subcellularLocation>
        <location evidence="14">Cell membrane</location>
        <topology evidence="14">Multi-pass membrane protein</topology>
    </subcellularLocation>
    <subcellularLocation>
        <location evidence="1">Membrane</location>
        <topology evidence="1">Multi-pass membrane protein</topology>
    </subcellularLocation>
</comment>
<name>K9W8Y9_9CYAN</name>
<comment type="cofactor">
    <cofactor evidence="15">
        <name>Cu cation</name>
        <dbReference type="ChEBI" id="CHEBI:23378"/>
    </cofactor>
    <text evidence="15">Binds a copper A center.</text>
</comment>
<dbReference type="eggNOG" id="COG1622">
    <property type="taxonomic scope" value="Bacteria"/>
</dbReference>
<dbReference type="Gene3D" id="1.10.287.90">
    <property type="match status" value="1"/>
</dbReference>
<evidence type="ECO:0000256" key="12">
    <source>
        <dbReference type="ARBA" id="ARBA00024688"/>
    </source>
</evidence>
<dbReference type="GO" id="GO:0005507">
    <property type="term" value="F:copper ion binding"/>
    <property type="evidence" value="ECO:0007669"/>
    <property type="project" value="InterPro"/>
</dbReference>
<evidence type="ECO:0000256" key="13">
    <source>
        <dbReference type="ARBA" id="ARBA00047816"/>
    </source>
</evidence>
<dbReference type="InterPro" id="IPR011759">
    <property type="entry name" value="Cyt_c_oxidase_su2_TM_dom"/>
</dbReference>
<evidence type="ECO:0000256" key="4">
    <source>
        <dbReference type="ARBA" id="ARBA00022660"/>
    </source>
</evidence>
<reference evidence="19 20" key="1">
    <citation type="submission" date="2012-06" db="EMBL/GenBank/DDBJ databases">
        <title>Finished chromosome of genome of Microcoleus sp. PCC 7113.</title>
        <authorList>
            <consortium name="US DOE Joint Genome Institute"/>
            <person name="Gugger M."/>
            <person name="Coursin T."/>
            <person name="Rippka R."/>
            <person name="Tandeau De Marsac N."/>
            <person name="Huntemann M."/>
            <person name="Wei C.-L."/>
            <person name="Han J."/>
            <person name="Detter J.C."/>
            <person name="Han C."/>
            <person name="Tapia R."/>
            <person name="Chen A."/>
            <person name="Kyrpides N."/>
            <person name="Mavromatis K."/>
            <person name="Markowitz V."/>
            <person name="Szeto E."/>
            <person name="Ivanova N."/>
            <person name="Pagani I."/>
            <person name="Pati A."/>
            <person name="Goodwin L."/>
            <person name="Nordberg H.P."/>
            <person name="Cantor M.N."/>
            <person name="Hua S.X."/>
            <person name="Woyke T."/>
            <person name="Kerfeld C.A."/>
        </authorList>
    </citation>
    <scope>NUCLEOTIDE SEQUENCE [LARGE SCALE GENOMIC DNA]</scope>
    <source>
        <strain evidence="19 20">PCC 7113</strain>
    </source>
</reference>
<dbReference type="EMBL" id="CP003630">
    <property type="protein sequence ID" value="AFZ16865.1"/>
    <property type="molecule type" value="Genomic_DNA"/>
</dbReference>
<dbReference type="PROSITE" id="PS50999">
    <property type="entry name" value="COX2_TM"/>
    <property type="match status" value="1"/>
</dbReference>
<evidence type="ECO:0000256" key="10">
    <source>
        <dbReference type="ARBA" id="ARBA00023008"/>
    </source>
</evidence>
<evidence type="ECO:0000256" key="15">
    <source>
        <dbReference type="RuleBase" id="RU004024"/>
    </source>
</evidence>
<dbReference type="SUPFAM" id="SSF81464">
    <property type="entry name" value="Cytochrome c oxidase subunit II-like, transmembrane region"/>
    <property type="match status" value="1"/>
</dbReference>
<dbReference type="GO" id="GO:0042773">
    <property type="term" value="P:ATP synthesis coupled electron transport"/>
    <property type="evidence" value="ECO:0007669"/>
    <property type="project" value="TreeGrafter"/>
</dbReference>
<feature type="transmembrane region" description="Helical" evidence="16">
    <location>
        <begin position="45"/>
        <end position="67"/>
    </location>
</feature>
<evidence type="ECO:0000313" key="19">
    <source>
        <dbReference type="EMBL" id="AFZ16865.1"/>
    </source>
</evidence>
<dbReference type="EC" id="7.1.1.9" evidence="15"/>
<dbReference type="PATRIC" id="fig|1173027.3.peg.1064"/>
<keyword evidence="5 14" id="KW-0812">Transmembrane</keyword>
<keyword evidence="11 16" id="KW-0472">Membrane</keyword>
<keyword evidence="20" id="KW-1185">Reference proteome</keyword>
<feature type="transmembrane region" description="Helical" evidence="16">
    <location>
        <begin position="88"/>
        <end position="108"/>
    </location>
</feature>
<dbReference type="InterPro" id="IPR001505">
    <property type="entry name" value="Copper_CuA"/>
</dbReference>
<dbReference type="InterPro" id="IPR036257">
    <property type="entry name" value="Cyt_c_oxidase_su2_TM_sf"/>
</dbReference>
<protein>
    <recommendedName>
        <fullName evidence="15">Cytochrome c oxidase subunit 2</fullName>
        <ecNumber evidence="15">7.1.1.9</ecNumber>
    </recommendedName>
</protein>
<evidence type="ECO:0000256" key="3">
    <source>
        <dbReference type="ARBA" id="ARBA00022448"/>
    </source>
</evidence>
<dbReference type="PRINTS" id="PR01166">
    <property type="entry name" value="CYCOXIDASEII"/>
</dbReference>
<accession>K9W8Y9</accession>
<evidence type="ECO:0000256" key="16">
    <source>
        <dbReference type="SAM" id="Phobius"/>
    </source>
</evidence>
<keyword evidence="8 14" id="KW-0249">Electron transport</keyword>
<dbReference type="PANTHER" id="PTHR22888">
    <property type="entry name" value="CYTOCHROME C OXIDASE, SUBUNIT II"/>
    <property type="match status" value="1"/>
</dbReference>
<dbReference type="OrthoDB" id="9781261at2"/>
<evidence type="ECO:0000259" key="18">
    <source>
        <dbReference type="PROSITE" id="PS50999"/>
    </source>
</evidence>
<keyword evidence="4 14" id="KW-0679">Respiratory chain</keyword>